<keyword evidence="2" id="KW-0808">Transferase</keyword>
<protein>
    <submittedName>
        <fullName evidence="2">Methyltransferase domain-containing protein</fullName>
    </submittedName>
</protein>
<dbReference type="GO" id="GO:0032259">
    <property type="term" value="P:methylation"/>
    <property type="evidence" value="ECO:0007669"/>
    <property type="project" value="UniProtKB-KW"/>
</dbReference>
<evidence type="ECO:0000313" key="2">
    <source>
        <dbReference type="EMBL" id="MFL9999709.1"/>
    </source>
</evidence>
<dbReference type="SUPFAM" id="SSF53335">
    <property type="entry name" value="S-adenosyl-L-methionine-dependent methyltransferases"/>
    <property type="match status" value="1"/>
</dbReference>
<proteinExistence type="predicted"/>
<dbReference type="PANTHER" id="PTHR43861">
    <property type="entry name" value="TRANS-ACONITATE 2-METHYLTRANSFERASE-RELATED"/>
    <property type="match status" value="1"/>
</dbReference>
<dbReference type="RefSeq" id="WP_408175179.1">
    <property type="nucleotide sequence ID" value="NZ_JAQQEZ010000001.1"/>
</dbReference>
<keyword evidence="2" id="KW-0489">Methyltransferase</keyword>
<name>A0ABW9AHA1_9BURK</name>
<dbReference type="EMBL" id="JAQQEZ010000001">
    <property type="protein sequence ID" value="MFL9999709.1"/>
    <property type="molecule type" value="Genomic_DNA"/>
</dbReference>
<gene>
    <name evidence="2" type="ORF">PQR57_01635</name>
</gene>
<accession>A0ABW9AHA1</accession>
<dbReference type="GO" id="GO:0008168">
    <property type="term" value="F:methyltransferase activity"/>
    <property type="evidence" value="ECO:0007669"/>
    <property type="project" value="UniProtKB-KW"/>
</dbReference>
<evidence type="ECO:0000256" key="1">
    <source>
        <dbReference type="SAM" id="Coils"/>
    </source>
</evidence>
<dbReference type="Pfam" id="PF13489">
    <property type="entry name" value="Methyltransf_23"/>
    <property type="match status" value="1"/>
</dbReference>
<comment type="caution">
    <text evidence="2">The sequence shown here is derived from an EMBL/GenBank/DDBJ whole genome shotgun (WGS) entry which is preliminary data.</text>
</comment>
<dbReference type="Proteomes" id="UP001629230">
    <property type="component" value="Unassembled WGS sequence"/>
</dbReference>
<dbReference type="Gene3D" id="3.40.50.150">
    <property type="entry name" value="Vaccinia Virus protein VP39"/>
    <property type="match status" value="1"/>
</dbReference>
<organism evidence="2 3">
    <name type="scientific">Paraburkholderia dipogonis</name>
    <dbReference type="NCBI Taxonomy" id="1211383"/>
    <lineage>
        <taxon>Bacteria</taxon>
        <taxon>Pseudomonadati</taxon>
        <taxon>Pseudomonadota</taxon>
        <taxon>Betaproteobacteria</taxon>
        <taxon>Burkholderiales</taxon>
        <taxon>Burkholderiaceae</taxon>
        <taxon>Paraburkholderia</taxon>
    </lineage>
</organism>
<keyword evidence="1" id="KW-0175">Coiled coil</keyword>
<dbReference type="InterPro" id="IPR029063">
    <property type="entry name" value="SAM-dependent_MTases_sf"/>
</dbReference>
<evidence type="ECO:0000313" key="3">
    <source>
        <dbReference type="Proteomes" id="UP001629230"/>
    </source>
</evidence>
<dbReference type="CDD" id="cd02440">
    <property type="entry name" value="AdoMet_MTases"/>
    <property type="match status" value="1"/>
</dbReference>
<feature type="coiled-coil region" evidence="1">
    <location>
        <begin position="345"/>
        <end position="379"/>
    </location>
</feature>
<keyword evidence="3" id="KW-1185">Reference proteome</keyword>
<reference evidence="2 3" key="1">
    <citation type="journal article" date="2024" name="Chem. Sci.">
        <title>Discovery of megapolipeptins by genome mining of a Burkholderiales bacteria collection.</title>
        <authorList>
            <person name="Paulo B.S."/>
            <person name="Recchia M.J.J."/>
            <person name="Lee S."/>
            <person name="Fergusson C.H."/>
            <person name="Romanowski S.B."/>
            <person name="Hernandez A."/>
            <person name="Krull N."/>
            <person name="Liu D.Y."/>
            <person name="Cavanagh H."/>
            <person name="Bos A."/>
            <person name="Gray C.A."/>
            <person name="Murphy B.T."/>
            <person name="Linington R.G."/>
            <person name="Eustaquio A.S."/>
        </authorList>
    </citation>
    <scope>NUCLEOTIDE SEQUENCE [LARGE SCALE GENOMIC DNA]</scope>
    <source>
        <strain evidence="2 3">RL17-350-BIC-A</strain>
    </source>
</reference>
<sequence>MTDINSKQYWDHRFSTDWGSAGGHGQTRFFATVAAKLMPDWFKYLVLREQWTICDWGCAEGQGVDELSKWLGVNSISGVDISEVAIEKAQASFPHGRFKAQSLDELDDYDVIFSSNTLEHFDNPFEVVARLAEHTKRFLVLLLPFQEYDRIPEHFFTFDLDNIPVCPVPGFAAVACRVVDAAKININYWNGKQILVVYARLSALGDTQPDLRNFFIGDDTYEAFAQERSQSIAQQHASDRQQFASQLAQTHSEQAATNALLQSTERALQDVCAERDAEKEKLTCSQETLAERDQALAELKQAITERDQTVGELKQAITEREHTIEAVKQECGALSAETVSLHARIERLQIEGERYARLLAEVRARADDVERQMDTMLRSKTWRFTSAIRRFLGRTRPR</sequence>
<feature type="coiled-coil region" evidence="1">
    <location>
        <begin position="261"/>
        <end position="305"/>
    </location>
</feature>